<dbReference type="PANTHER" id="PTHR30329:SF21">
    <property type="entry name" value="LIPOPROTEIN YIAD-RELATED"/>
    <property type="match status" value="1"/>
</dbReference>
<evidence type="ECO:0000259" key="9">
    <source>
        <dbReference type="PROSITE" id="PS51123"/>
    </source>
</evidence>
<keyword evidence="6 7" id="KW-0472">Membrane</keyword>
<comment type="caution">
    <text evidence="10">The sequence shown here is derived from an EMBL/GenBank/DDBJ whole genome shotgun (WGS) entry which is preliminary data.</text>
</comment>
<dbReference type="Pfam" id="PF00691">
    <property type="entry name" value="OmpA"/>
    <property type="match status" value="1"/>
</dbReference>
<name>A0A2M7S8F2_9BACT</name>
<evidence type="ECO:0000256" key="1">
    <source>
        <dbReference type="ARBA" id="ARBA00004162"/>
    </source>
</evidence>
<dbReference type="AlphaFoldDB" id="A0A2M7S8F2"/>
<gene>
    <name evidence="10" type="ORF">COY52_08855</name>
</gene>
<evidence type="ECO:0000256" key="6">
    <source>
        <dbReference type="ARBA" id="ARBA00023136"/>
    </source>
</evidence>
<sequence length="234" mass="26353">MLRKRIGGMGDIQIGKSTPAWMLTYSDLITQLLIFFVLFMTLSTLEKTSVKNIILPLIGGKGIQSEKATTSLVPPIVNELQMLDARKQILLYAKEKNLADEIKTRMDQRGLIITLAEKTMFEIGRADILPAAKGPLNTISKILRPLPNDIRIEGHTCNLPIRTAEFPSNWELSAARATNVARYLIEQTGFPPVKTSAAGYGEYHPYAPNNTEENRRMNRRIELVVLWRKLQPLP</sequence>
<evidence type="ECO:0000256" key="5">
    <source>
        <dbReference type="ARBA" id="ARBA00022989"/>
    </source>
</evidence>
<evidence type="ECO:0000256" key="7">
    <source>
        <dbReference type="PROSITE-ProRule" id="PRU00473"/>
    </source>
</evidence>
<dbReference type="InterPro" id="IPR050330">
    <property type="entry name" value="Bact_OuterMem_StrucFunc"/>
</dbReference>
<evidence type="ECO:0000256" key="3">
    <source>
        <dbReference type="ARBA" id="ARBA00022475"/>
    </source>
</evidence>
<comment type="similarity">
    <text evidence="2">Belongs to the MotB family.</text>
</comment>
<keyword evidence="5 8" id="KW-1133">Transmembrane helix</keyword>
<comment type="subcellular location">
    <subcellularLocation>
        <location evidence="1">Cell membrane</location>
        <topology evidence="1">Single-pass membrane protein</topology>
    </subcellularLocation>
</comment>
<dbReference type="InterPro" id="IPR036737">
    <property type="entry name" value="OmpA-like_sf"/>
</dbReference>
<dbReference type="InterPro" id="IPR006665">
    <property type="entry name" value="OmpA-like"/>
</dbReference>
<dbReference type="InterPro" id="IPR025713">
    <property type="entry name" value="MotB-like_N_dom"/>
</dbReference>
<dbReference type="EMBL" id="PFMR01000232">
    <property type="protein sequence ID" value="PIZ15781.1"/>
    <property type="molecule type" value="Genomic_DNA"/>
</dbReference>
<dbReference type="Proteomes" id="UP000229307">
    <property type="component" value="Unassembled WGS sequence"/>
</dbReference>
<keyword evidence="4 8" id="KW-0812">Transmembrane</keyword>
<evidence type="ECO:0000256" key="4">
    <source>
        <dbReference type="ARBA" id="ARBA00022692"/>
    </source>
</evidence>
<dbReference type="GO" id="GO:0005886">
    <property type="term" value="C:plasma membrane"/>
    <property type="evidence" value="ECO:0007669"/>
    <property type="project" value="UniProtKB-SubCell"/>
</dbReference>
<dbReference type="CDD" id="cd07185">
    <property type="entry name" value="OmpA_C-like"/>
    <property type="match status" value="1"/>
</dbReference>
<protein>
    <recommendedName>
        <fullName evidence="9">OmpA-like domain-containing protein</fullName>
    </recommendedName>
</protein>
<accession>A0A2M7S8F2</accession>
<reference evidence="11" key="1">
    <citation type="submission" date="2017-09" db="EMBL/GenBank/DDBJ databases">
        <title>Depth-based differentiation of microbial function through sediment-hosted aquifers and enrichment of novel symbionts in the deep terrestrial subsurface.</title>
        <authorList>
            <person name="Probst A.J."/>
            <person name="Ladd B."/>
            <person name="Jarett J.K."/>
            <person name="Geller-Mcgrath D.E."/>
            <person name="Sieber C.M.K."/>
            <person name="Emerson J.B."/>
            <person name="Anantharaman K."/>
            <person name="Thomas B.C."/>
            <person name="Malmstrom R."/>
            <person name="Stieglmeier M."/>
            <person name="Klingl A."/>
            <person name="Woyke T."/>
            <person name="Ryan C.M."/>
            <person name="Banfield J.F."/>
        </authorList>
    </citation>
    <scope>NUCLEOTIDE SEQUENCE [LARGE SCALE GENOMIC DNA]</scope>
</reference>
<feature type="transmembrane region" description="Helical" evidence="8">
    <location>
        <begin position="20"/>
        <end position="42"/>
    </location>
</feature>
<dbReference type="PROSITE" id="PS51123">
    <property type="entry name" value="OMPA_2"/>
    <property type="match status" value="1"/>
</dbReference>
<evidence type="ECO:0000313" key="10">
    <source>
        <dbReference type="EMBL" id="PIZ15781.1"/>
    </source>
</evidence>
<evidence type="ECO:0000313" key="11">
    <source>
        <dbReference type="Proteomes" id="UP000229307"/>
    </source>
</evidence>
<dbReference type="SUPFAM" id="SSF103088">
    <property type="entry name" value="OmpA-like"/>
    <property type="match status" value="1"/>
</dbReference>
<dbReference type="Gene3D" id="3.30.1330.60">
    <property type="entry name" value="OmpA-like domain"/>
    <property type="match status" value="1"/>
</dbReference>
<organism evidence="10 11">
    <name type="scientific">Candidatus Desantisbacteria bacterium CG_4_10_14_0_8_um_filter_48_22</name>
    <dbReference type="NCBI Taxonomy" id="1974543"/>
    <lineage>
        <taxon>Bacteria</taxon>
        <taxon>Candidatus Desantisiibacteriota</taxon>
    </lineage>
</organism>
<keyword evidence="3" id="KW-1003">Cell membrane</keyword>
<feature type="domain" description="OmpA-like" evidence="9">
    <location>
        <begin position="108"/>
        <end position="229"/>
    </location>
</feature>
<dbReference type="PANTHER" id="PTHR30329">
    <property type="entry name" value="STATOR ELEMENT OF FLAGELLAR MOTOR COMPLEX"/>
    <property type="match status" value="1"/>
</dbReference>
<dbReference type="Pfam" id="PF13677">
    <property type="entry name" value="MotB_plug"/>
    <property type="match status" value="1"/>
</dbReference>
<evidence type="ECO:0000256" key="8">
    <source>
        <dbReference type="SAM" id="Phobius"/>
    </source>
</evidence>
<proteinExistence type="inferred from homology"/>
<evidence type="ECO:0000256" key="2">
    <source>
        <dbReference type="ARBA" id="ARBA00008914"/>
    </source>
</evidence>